<evidence type="ECO:0000313" key="3">
    <source>
        <dbReference type="Proteomes" id="UP001412239"/>
    </source>
</evidence>
<evidence type="ECO:0000313" key="2">
    <source>
        <dbReference type="EMBL" id="CUS12027.1"/>
    </source>
</evidence>
<keyword evidence="3" id="KW-1185">Reference proteome</keyword>
<proteinExistence type="predicted"/>
<dbReference type="EMBL" id="LN891007">
    <property type="protein sequence ID" value="CUS12027.1"/>
    <property type="molecule type" value="Genomic_DNA"/>
</dbReference>
<dbReference type="Proteomes" id="UP001412239">
    <property type="component" value="Unassembled WGS sequence"/>
</dbReference>
<evidence type="ECO:0000256" key="1">
    <source>
        <dbReference type="SAM" id="MobiDB-lite"/>
    </source>
</evidence>
<feature type="region of interest" description="Disordered" evidence="1">
    <location>
        <begin position="49"/>
        <end position="73"/>
    </location>
</feature>
<feature type="compositionally biased region" description="Pro residues" evidence="1">
    <location>
        <begin position="64"/>
        <end position="73"/>
    </location>
</feature>
<organism evidence="2 3">
    <name type="scientific">Tuber aestivum</name>
    <name type="common">summer truffle</name>
    <dbReference type="NCBI Taxonomy" id="59557"/>
    <lineage>
        <taxon>Eukaryota</taxon>
        <taxon>Fungi</taxon>
        <taxon>Dikarya</taxon>
        <taxon>Ascomycota</taxon>
        <taxon>Pezizomycotina</taxon>
        <taxon>Pezizomycetes</taxon>
        <taxon>Pezizales</taxon>
        <taxon>Tuberaceae</taxon>
        <taxon>Tuber</taxon>
    </lineage>
</organism>
<protein>
    <submittedName>
        <fullName evidence="2">Uncharacterized protein</fullName>
    </submittedName>
</protein>
<name>A0A292Q033_9PEZI</name>
<accession>A0A292Q033</accession>
<reference evidence="2" key="1">
    <citation type="submission" date="2015-10" db="EMBL/GenBank/DDBJ databases">
        <authorList>
            <person name="Regsiter A."/>
            <person name="william w."/>
        </authorList>
    </citation>
    <scope>NUCLEOTIDE SEQUENCE</scope>
    <source>
        <strain evidence="2">Montdore</strain>
    </source>
</reference>
<sequence length="127" mass="14309">MRQRGNGLSPQIVSRSAVSYRRSIVSSISNRCIPLSFVNGENFFTPVTENRRKKKKSSVMMMSSPPPPPPPCLPERTNWVSYFPTATIIGRSKESEWKEKGKKRKEKKGLPQNRPINSLAVYCIAGV</sequence>
<dbReference type="AlphaFoldDB" id="A0A292Q033"/>
<feature type="region of interest" description="Disordered" evidence="1">
    <location>
        <begin position="93"/>
        <end position="112"/>
    </location>
</feature>
<gene>
    <name evidence="2" type="ORF">GSTUAT00003942001</name>
</gene>